<dbReference type="InterPro" id="IPR015422">
    <property type="entry name" value="PyrdxlP-dep_Trfase_small"/>
</dbReference>
<keyword evidence="5" id="KW-0408">Iron</keyword>
<dbReference type="Proteomes" id="UP001158045">
    <property type="component" value="Unassembled WGS sequence"/>
</dbReference>
<evidence type="ECO:0000256" key="3">
    <source>
        <dbReference type="ARBA" id="ARBA00022723"/>
    </source>
</evidence>
<sequence>MSIYLDYAATTPLSNIVKKSIVENLDYFGNPSSMHSLGVASEKKIKHTRRLISEELNVKDSEVIFTSGGTEANNLAIFGLLANKQKGRIITSKIEHPSVLNAFEQLKKKGLDVIFIGIDHNGQIDIDELKSAINEETLLVSVMYINNEIGSIQPIEEIGSLISQYNKMHKTSIYFHVDAVQAFGKIDIDFKKLNVDAMSISAHKIYALKGVGALVCKYTSLLKPLFYGGQQEFTFRPGTENLLGIIAFGEAIKSFEGKIKKNNEHVEQLKNKMLKKFENIDDIVVNGSSSSPYILNVSFLGVKGEVMLHSLEMKEIYVATGSACSSKKKNYSHVLMALGCSEAKLESAIRISFGENCTIDEIEEAADIMIQTATELKKIMNKGKRR</sequence>
<dbReference type="InterPro" id="IPR015421">
    <property type="entry name" value="PyrdxlP-dep_Trfase_major"/>
</dbReference>
<feature type="domain" description="Aminotransferase class V" evidence="8">
    <location>
        <begin position="3"/>
        <end position="363"/>
    </location>
</feature>
<evidence type="ECO:0000256" key="5">
    <source>
        <dbReference type="ARBA" id="ARBA00023004"/>
    </source>
</evidence>
<gene>
    <name evidence="9" type="ORF">QE109_03355</name>
</gene>
<name>A0ABT6N9S8_9FIRM</name>
<comment type="similarity">
    <text evidence="2">Belongs to the class-V pyridoxal-phosphate-dependent aminotransferase family. NifS/IscS subfamily.</text>
</comment>
<organism evidence="9 10">
    <name type="scientific">Fusibacter bizertensis</name>
    <dbReference type="NCBI Taxonomy" id="1488331"/>
    <lineage>
        <taxon>Bacteria</taxon>
        <taxon>Bacillati</taxon>
        <taxon>Bacillota</taxon>
        <taxon>Clostridia</taxon>
        <taxon>Eubacteriales</taxon>
        <taxon>Eubacteriales Family XII. Incertae Sedis</taxon>
        <taxon>Fusibacter</taxon>
    </lineage>
</organism>
<accession>A0ABT6N9S8</accession>
<keyword evidence="4" id="KW-0663">Pyridoxal phosphate</keyword>
<proteinExistence type="inferred from homology"/>
<dbReference type="EMBL" id="JARYZI010000001">
    <property type="protein sequence ID" value="MDH8677168.1"/>
    <property type="molecule type" value="Genomic_DNA"/>
</dbReference>
<dbReference type="SUPFAM" id="SSF53383">
    <property type="entry name" value="PLP-dependent transferases"/>
    <property type="match status" value="1"/>
</dbReference>
<protein>
    <submittedName>
        <fullName evidence="9">Cysteine desulfurase family protein</fullName>
    </submittedName>
</protein>
<dbReference type="Pfam" id="PF00266">
    <property type="entry name" value="Aminotran_5"/>
    <property type="match status" value="1"/>
</dbReference>
<evidence type="ECO:0000259" key="8">
    <source>
        <dbReference type="Pfam" id="PF00266"/>
    </source>
</evidence>
<reference evidence="9 10" key="1">
    <citation type="submission" date="2023-04" db="EMBL/GenBank/DDBJ databases">
        <title>Fusibacter bizertensis strain WBS, isolated from littoral bottom sediments of the Arctic seas - biochemical and genomic analysis.</title>
        <authorList>
            <person name="Brioukhanov A.L."/>
        </authorList>
    </citation>
    <scope>NUCLEOTIDE SEQUENCE [LARGE SCALE GENOMIC DNA]</scope>
    <source>
        <strain evidence="9 10">WBS</strain>
    </source>
</reference>
<dbReference type="InterPro" id="IPR015424">
    <property type="entry name" value="PyrdxlP-dep_Trfase"/>
</dbReference>
<dbReference type="Gene3D" id="1.10.260.50">
    <property type="match status" value="1"/>
</dbReference>
<evidence type="ECO:0000256" key="2">
    <source>
        <dbReference type="ARBA" id="ARBA00006490"/>
    </source>
</evidence>
<dbReference type="InterPro" id="IPR020578">
    <property type="entry name" value="Aminotrans_V_PyrdxlP_BS"/>
</dbReference>
<dbReference type="InterPro" id="IPR016454">
    <property type="entry name" value="Cysteine_dSase"/>
</dbReference>
<evidence type="ECO:0000313" key="9">
    <source>
        <dbReference type="EMBL" id="MDH8677168.1"/>
    </source>
</evidence>
<dbReference type="PIRSF" id="PIRSF005572">
    <property type="entry name" value="NifS"/>
    <property type="match status" value="1"/>
</dbReference>
<comment type="cofactor">
    <cofactor evidence="1 7">
        <name>pyridoxal 5'-phosphate</name>
        <dbReference type="ChEBI" id="CHEBI:597326"/>
    </cofactor>
</comment>
<dbReference type="Gene3D" id="3.90.1150.10">
    <property type="entry name" value="Aspartate Aminotransferase, domain 1"/>
    <property type="match status" value="1"/>
</dbReference>
<evidence type="ECO:0000256" key="4">
    <source>
        <dbReference type="ARBA" id="ARBA00022898"/>
    </source>
</evidence>
<comment type="caution">
    <text evidence="9">The sequence shown here is derived from an EMBL/GenBank/DDBJ whole genome shotgun (WGS) entry which is preliminary data.</text>
</comment>
<dbReference type="PROSITE" id="PS00595">
    <property type="entry name" value="AA_TRANSFER_CLASS_5"/>
    <property type="match status" value="1"/>
</dbReference>
<evidence type="ECO:0000256" key="7">
    <source>
        <dbReference type="RuleBase" id="RU004504"/>
    </source>
</evidence>
<evidence type="ECO:0000313" key="10">
    <source>
        <dbReference type="Proteomes" id="UP001158045"/>
    </source>
</evidence>
<keyword evidence="6" id="KW-0411">Iron-sulfur</keyword>
<keyword evidence="3" id="KW-0479">Metal-binding</keyword>
<dbReference type="PANTHER" id="PTHR11601:SF50">
    <property type="entry name" value="CYSTEINE DESULFURASE ISCS 2-RELATED"/>
    <property type="match status" value="1"/>
</dbReference>
<keyword evidence="10" id="KW-1185">Reference proteome</keyword>
<evidence type="ECO:0000256" key="1">
    <source>
        <dbReference type="ARBA" id="ARBA00001933"/>
    </source>
</evidence>
<dbReference type="InterPro" id="IPR000192">
    <property type="entry name" value="Aminotrans_V_dom"/>
</dbReference>
<dbReference type="PANTHER" id="PTHR11601">
    <property type="entry name" value="CYSTEINE DESULFURYLASE FAMILY MEMBER"/>
    <property type="match status" value="1"/>
</dbReference>
<dbReference type="Gene3D" id="3.40.640.10">
    <property type="entry name" value="Type I PLP-dependent aspartate aminotransferase-like (Major domain)"/>
    <property type="match status" value="1"/>
</dbReference>
<evidence type="ECO:0000256" key="6">
    <source>
        <dbReference type="ARBA" id="ARBA00023014"/>
    </source>
</evidence>
<dbReference type="RefSeq" id="WP_281092966.1">
    <property type="nucleotide sequence ID" value="NZ_JARYZI010000001.1"/>
</dbReference>